<keyword evidence="4" id="KW-0010">Activator</keyword>
<dbReference type="Pfam" id="PF03466">
    <property type="entry name" value="LysR_substrate"/>
    <property type="match status" value="1"/>
</dbReference>
<dbReference type="PROSITE" id="PS50931">
    <property type="entry name" value="HTH_LYSR"/>
    <property type="match status" value="1"/>
</dbReference>
<dbReference type="Gene3D" id="3.40.190.10">
    <property type="entry name" value="Periplasmic binding protein-like II"/>
    <property type="match status" value="2"/>
</dbReference>
<comment type="caution">
    <text evidence="7">The sequence shown here is derived from an EMBL/GenBank/DDBJ whole genome shotgun (WGS) entry which is preliminary data.</text>
</comment>
<dbReference type="InterPro" id="IPR000847">
    <property type="entry name" value="LysR_HTH_N"/>
</dbReference>
<evidence type="ECO:0000313" key="8">
    <source>
        <dbReference type="Proteomes" id="UP000239772"/>
    </source>
</evidence>
<gene>
    <name evidence="7" type="ORF">SLNSH_04465</name>
</gene>
<dbReference type="Pfam" id="PF00126">
    <property type="entry name" value="HTH_1"/>
    <property type="match status" value="1"/>
</dbReference>
<dbReference type="SUPFAM" id="SSF53850">
    <property type="entry name" value="Periplasmic binding protein-like II"/>
    <property type="match status" value="1"/>
</dbReference>
<dbReference type="AlphaFoldDB" id="A0A2T1HWW0"/>
<evidence type="ECO:0000256" key="5">
    <source>
        <dbReference type="ARBA" id="ARBA00023163"/>
    </source>
</evidence>
<dbReference type="InterPro" id="IPR036388">
    <property type="entry name" value="WH-like_DNA-bd_sf"/>
</dbReference>
<evidence type="ECO:0000256" key="3">
    <source>
        <dbReference type="ARBA" id="ARBA00023125"/>
    </source>
</evidence>
<dbReference type="GO" id="GO:0003700">
    <property type="term" value="F:DNA-binding transcription factor activity"/>
    <property type="evidence" value="ECO:0007669"/>
    <property type="project" value="InterPro"/>
</dbReference>
<dbReference type="RefSeq" id="WP_106335476.1">
    <property type="nucleotide sequence ID" value="NZ_PVZS01000004.1"/>
</dbReference>
<dbReference type="EMBL" id="PVZS01000004">
    <property type="protein sequence ID" value="PSC06068.1"/>
    <property type="molecule type" value="Genomic_DNA"/>
</dbReference>
<comment type="similarity">
    <text evidence="1">Belongs to the LysR transcriptional regulatory family.</text>
</comment>
<evidence type="ECO:0000259" key="6">
    <source>
        <dbReference type="PROSITE" id="PS50931"/>
    </source>
</evidence>
<dbReference type="InterPro" id="IPR036390">
    <property type="entry name" value="WH_DNA-bd_sf"/>
</dbReference>
<name>A0A2T1HWW0_9HYPH</name>
<protein>
    <submittedName>
        <fullName evidence="7">Transcriptional regulator</fullName>
    </submittedName>
</protein>
<accession>A0A2T1HWW0</accession>
<sequence>MNLRRLRYLIGIIDAGNMTRAAAALNVAQTALSAQIRQLEDDLGIALLRCHSRGIEPTEAGRLLDARGLVILRSIEEARRDAVALAATREERVRFGITPALMLIIGADLLERVARECPQVSLALVEAMSHILLPDLLSGALDVVLCYDLPDDARIERTAFLREDLVFVSRPGVETGDAISLDDALRHTLAMPEEPDTLRLAVAAAAREIGAELKVSQEVRSISAMKTLAIRGTASCVLPMAAVSEEVAAGMLEARPIVMPSVRRTLYLAWSAQRPNPRCHRPLAVSVRAALSGLLEVLGQLAHPL</sequence>
<dbReference type="PANTHER" id="PTHR30293">
    <property type="entry name" value="TRANSCRIPTIONAL REGULATORY PROTEIN NAC-RELATED"/>
    <property type="match status" value="1"/>
</dbReference>
<keyword evidence="3" id="KW-0238">DNA-binding</keyword>
<dbReference type="GO" id="GO:2000142">
    <property type="term" value="P:regulation of DNA-templated transcription initiation"/>
    <property type="evidence" value="ECO:0007669"/>
    <property type="project" value="TreeGrafter"/>
</dbReference>
<keyword evidence="5" id="KW-0804">Transcription</keyword>
<proteinExistence type="inferred from homology"/>
<dbReference type="InterPro" id="IPR005119">
    <property type="entry name" value="LysR_subst-bd"/>
</dbReference>
<keyword evidence="2" id="KW-0805">Transcription regulation</keyword>
<feature type="domain" description="HTH lysR-type" evidence="6">
    <location>
        <begin position="1"/>
        <end position="58"/>
    </location>
</feature>
<dbReference type="PANTHER" id="PTHR30293:SF0">
    <property type="entry name" value="NITROGEN ASSIMILATION REGULATORY PROTEIN NAC"/>
    <property type="match status" value="1"/>
</dbReference>
<dbReference type="Gene3D" id="1.10.10.10">
    <property type="entry name" value="Winged helix-like DNA-binding domain superfamily/Winged helix DNA-binding domain"/>
    <property type="match status" value="1"/>
</dbReference>
<organism evidence="7 8">
    <name type="scientific">Alsobacter soli</name>
    <dbReference type="NCBI Taxonomy" id="2109933"/>
    <lineage>
        <taxon>Bacteria</taxon>
        <taxon>Pseudomonadati</taxon>
        <taxon>Pseudomonadota</taxon>
        <taxon>Alphaproteobacteria</taxon>
        <taxon>Hyphomicrobiales</taxon>
        <taxon>Alsobacteraceae</taxon>
        <taxon>Alsobacter</taxon>
    </lineage>
</organism>
<evidence type="ECO:0000256" key="2">
    <source>
        <dbReference type="ARBA" id="ARBA00023015"/>
    </source>
</evidence>
<evidence type="ECO:0000256" key="4">
    <source>
        <dbReference type="ARBA" id="ARBA00023159"/>
    </source>
</evidence>
<dbReference type="Proteomes" id="UP000239772">
    <property type="component" value="Unassembled WGS sequence"/>
</dbReference>
<dbReference type="SUPFAM" id="SSF46785">
    <property type="entry name" value="Winged helix' DNA-binding domain"/>
    <property type="match status" value="1"/>
</dbReference>
<dbReference type="PRINTS" id="PR00039">
    <property type="entry name" value="HTHLYSR"/>
</dbReference>
<dbReference type="OrthoDB" id="8479357at2"/>
<reference evidence="8" key="1">
    <citation type="submission" date="2018-03" db="EMBL/GenBank/DDBJ databases">
        <authorList>
            <person name="Sun L."/>
            <person name="Liu H."/>
            <person name="Chen W."/>
            <person name="Huang K."/>
            <person name="Liu W."/>
            <person name="Gao X."/>
        </authorList>
    </citation>
    <scope>NUCLEOTIDE SEQUENCE [LARGE SCALE GENOMIC DNA]</scope>
    <source>
        <strain evidence="8">SH9</strain>
    </source>
</reference>
<evidence type="ECO:0000256" key="1">
    <source>
        <dbReference type="ARBA" id="ARBA00009437"/>
    </source>
</evidence>
<evidence type="ECO:0000313" key="7">
    <source>
        <dbReference type="EMBL" id="PSC06068.1"/>
    </source>
</evidence>
<dbReference type="GO" id="GO:0003677">
    <property type="term" value="F:DNA binding"/>
    <property type="evidence" value="ECO:0007669"/>
    <property type="project" value="UniProtKB-KW"/>
</dbReference>
<keyword evidence="8" id="KW-1185">Reference proteome</keyword>